<dbReference type="RefSeq" id="XP_030757995.1">
    <property type="nucleotide sequence ID" value="XM_030902135.1"/>
</dbReference>
<dbReference type="RefSeq" id="XP_030752376.1">
    <property type="nucleotide sequence ID" value="XM_030896516.1"/>
</dbReference>
<keyword evidence="8" id="KW-1185">Reference proteome</keyword>
<dbReference type="PANTHER" id="PTHR23098">
    <property type="entry name" value="AGAP001331-PA-RELATED"/>
    <property type="match status" value="1"/>
</dbReference>
<dbReference type="KEGG" id="soy:115883728"/>
<protein>
    <recommendedName>
        <fullName evidence="2">Regulatory protein zeste</fullName>
    </recommendedName>
</protein>
<dbReference type="PANTHER" id="PTHR23098:SF16">
    <property type="entry name" value="REGULATORY PROTEIN ZESTE"/>
    <property type="match status" value="1"/>
</dbReference>
<evidence type="ECO:0000313" key="9">
    <source>
        <dbReference type="RefSeq" id="XP_030752376.1"/>
    </source>
</evidence>
<dbReference type="Pfam" id="PF13873">
    <property type="entry name" value="Myb_DNA-bind_5"/>
    <property type="match status" value="1"/>
</dbReference>
<evidence type="ECO:0000256" key="2">
    <source>
        <dbReference type="ARBA" id="ARBA00016807"/>
    </source>
</evidence>
<comment type="subunit">
    <text evidence="1">Self-associates forming complexes of several hundred monomers.</text>
</comment>
<evidence type="ECO:0000313" key="12">
    <source>
        <dbReference type="RefSeq" id="XP_030757995.1"/>
    </source>
</evidence>
<evidence type="ECO:0000259" key="7">
    <source>
        <dbReference type="Pfam" id="PF13873"/>
    </source>
</evidence>
<feature type="compositionally biased region" description="Pro residues" evidence="6">
    <location>
        <begin position="149"/>
        <end position="160"/>
    </location>
</feature>
<dbReference type="KEGG" id="soy:115879621"/>
<evidence type="ECO:0000256" key="4">
    <source>
        <dbReference type="ARBA" id="ARBA00023163"/>
    </source>
</evidence>
<evidence type="ECO:0000313" key="10">
    <source>
        <dbReference type="RefSeq" id="XP_030755823.1"/>
    </source>
</evidence>
<dbReference type="RefSeq" id="XP_030755823.1">
    <property type="nucleotide sequence ID" value="XM_030899963.1"/>
</dbReference>
<keyword evidence="3" id="KW-0805">Transcription regulation</keyword>
<dbReference type="GO" id="GO:0005634">
    <property type="term" value="C:nucleus"/>
    <property type="evidence" value="ECO:0007669"/>
    <property type="project" value="TreeGrafter"/>
</dbReference>
<dbReference type="AlphaFoldDB" id="A0A6J2Y1R4"/>
<dbReference type="GeneID" id="115883499"/>
<dbReference type="Proteomes" id="UP000504635">
    <property type="component" value="Unplaced"/>
</dbReference>
<dbReference type="KEGG" id="soy:115883499"/>
<accession>A0A6J2Y1R4</accession>
<reference evidence="9 10" key="1">
    <citation type="submission" date="2025-04" db="UniProtKB">
        <authorList>
            <consortium name="RefSeq"/>
        </authorList>
    </citation>
    <scope>IDENTIFICATION</scope>
    <source>
        <tissue evidence="9 10">Gonads</tissue>
    </source>
</reference>
<feature type="domain" description="Myb/SANT-like DNA-binding" evidence="7">
    <location>
        <begin position="13"/>
        <end position="90"/>
    </location>
</feature>
<evidence type="ECO:0000256" key="1">
    <source>
        <dbReference type="ARBA" id="ARBA00011764"/>
    </source>
</evidence>
<evidence type="ECO:0000256" key="6">
    <source>
        <dbReference type="SAM" id="MobiDB-lite"/>
    </source>
</evidence>
<evidence type="ECO:0000313" key="8">
    <source>
        <dbReference type="Proteomes" id="UP000504635"/>
    </source>
</evidence>
<dbReference type="KEGG" id="soy:115882119"/>
<feature type="compositionally biased region" description="Polar residues" evidence="6">
    <location>
        <begin position="220"/>
        <end position="230"/>
    </location>
</feature>
<feature type="region of interest" description="Disordered" evidence="6">
    <location>
        <begin position="139"/>
        <end position="232"/>
    </location>
</feature>
<dbReference type="RefSeq" id="XP_030757728.1">
    <property type="nucleotide sequence ID" value="XM_030901868.1"/>
</dbReference>
<name>A0A6J2Y1R4_SITOR</name>
<comment type="function">
    <text evidence="5">Involved in transvection phenomena (= synapsis-dependent gene expression), where the synaptic pairing of chromosomes carrying genes with which zeste interacts influences the expression of these genes. Zeste binds to DNA and stimulates transcription from a nearby promoter.</text>
</comment>
<evidence type="ECO:0000313" key="11">
    <source>
        <dbReference type="RefSeq" id="XP_030757728.1"/>
    </source>
</evidence>
<evidence type="ECO:0000256" key="5">
    <source>
        <dbReference type="ARBA" id="ARBA00025466"/>
    </source>
</evidence>
<sequence length="263" mass="29028">MSESLFKTPKRSRGANFTKEEELILLEEVAKYWNIIECKTTNKINKKEKDYVWDKILASYSQRVGVVTKKVEQLQGKYDNLKTKAKKVVAESKKNILGTGGGPSNNDHIDPVIQAVLNILNSKLVAGLKPQHDCDTDVVCVSESQPSTPSEPQPSTPSEPQPSTSSGPQPSTPCEPQSSTSSGPQPSTSRDQQSLTGFTIIPVSPPYIIQLDQKEKEGSTDNPETPNTNLPVVEKQLESECKRKTEDWSNYTPTKLKKKLLSS</sequence>
<dbReference type="OrthoDB" id="6768743at2759"/>
<proteinExistence type="predicted"/>
<gene>
    <name evidence="11" type="primary">LOC115883499</name>
    <name evidence="9" type="synonym">LOC115879621</name>
    <name evidence="10" type="synonym">LOC115882119</name>
    <name evidence="12" type="synonym">LOC115883728</name>
</gene>
<feature type="compositionally biased region" description="Low complexity" evidence="6">
    <location>
        <begin position="176"/>
        <end position="189"/>
    </location>
</feature>
<keyword evidence="4" id="KW-0804">Transcription</keyword>
<dbReference type="InterPro" id="IPR028002">
    <property type="entry name" value="Myb_DNA-bind_5"/>
</dbReference>
<organism evidence="8 11">
    <name type="scientific">Sitophilus oryzae</name>
    <name type="common">Rice weevil</name>
    <name type="synonym">Curculio oryzae</name>
    <dbReference type="NCBI Taxonomy" id="7048"/>
    <lineage>
        <taxon>Eukaryota</taxon>
        <taxon>Metazoa</taxon>
        <taxon>Ecdysozoa</taxon>
        <taxon>Arthropoda</taxon>
        <taxon>Hexapoda</taxon>
        <taxon>Insecta</taxon>
        <taxon>Pterygota</taxon>
        <taxon>Neoptera</taxon>
        <taxon>Endopterygota</taxon>
        <taxon>Coleoptera</taxon>
        <taxon>Polyphaga</taxon>
        <taxon>Cucujiformia</taxon>
        <taxon>Curculionidae</taxon>
        <taxon>Dryophthorinae</taxon>
        <taxon>Sitophilus</taxon>
    </lineage>
</organism>
<evidence type="ECO:0000256" key="3">
    <source>
        <dbReference type="ARBA" id="ARBA00023015"/>
    </source>
</evidence>